<dbReference type="PANTHER" id="PTHR45138:SF9">
    <property type="entry name" value="DIGUANYLATE CYCLASE DGCM-RELATED"/>
    <property type="match status" value="1"/>
</dbReference>
<dbReference type="EMBL" id="JBHLTR010000004">
    <property type="protein sequence ID" value="MFC0558190.1"/>
    <property type="molecule type" value="Genomic_DNA"/>
</dbReference>
<dbReference type="InterPro" id="IPR029787">
    <property type="entry name" value="Nucleotide_cyclase"/>
</dbReference>
<comment type="caution">
    <text evidence="4">The sequence shown here is derived from an EMBL/GenBank/DDBJ whole genome shotgun (WGS) entry which is preliminary data.</text>
</comment>
<dbReference type="SUPFAM" id="SSF55073">
    <property type="entry name" value="Nucleotide cyclase"/>
    <property type="match status" value="1"/>
</dbReference>
<dbReference type="InterPro" id="IPR000160">
    <property type="entry name" value="GGDEF_dom"/>
</dbReference>
<accession>A0ABV6NBM9</accession>
<protein>
    <submittedName>
        <fullName evidence="4">Response regulator</fullName>
    </submittedName>
</protein>
<organism evidence="4 5">
    <name type="scientific">Halalkalibacter alkalisediminis</name>
    <dbReference type="NCBI Taxonomy" id="935616"/>
    <lineage>
        <taxon>Bacteria</taxon>
        <taxon>Bacillati</taxon>
        <taxon>Bacillota</taxon>
        <taxon>Bacilli</taxon>
        <taxon>Bacillales</taxon>
        <taxon>Bacillaceae</taxon>
        <taxon>Halalkalibacter</taxon>
    </lineage>
</organism>
<dbReference type="InterPro" id="IPR050469">
    <property type="entry name" value="Diguanylate_Cyclase"/>
</dbReference>
<dbReference type="Proteomes" id="UP001589833">
    <property type="component" value="Unassembled WGS sequence"/>
</dbReference>
<dbReference type="PROSITE" id="PS50887">
    <property type="entry name" value="GGDEF"/>
    <property type="match status" value="1"/>
</dbReference>
<feature type="domain" description="GGDEF" evidence="3">
    <location>
        <begin position="263"/>
        <end position="396"/>
    </location>
</feature>
<feature type="domain" description="Response regulatory" evidence="2">
    <location>
        <begin position="107"/>
        <end position="223"/>
    </location>
</feature>
<sequence length="535" mass="61850">MERYQKKFIERMTETIDKWKSEKMVSQTAVVRFFHTVVGTGATIGLHEYADAAKAQLEVVKDAGKENGWTYDELLPMLVKFPSSEQEVKEETEQVNITVVTEGFKPLVLLIDDDHDFVNFTKRLLEQEGYVVLAALTAEKGLQLYMNQRPDCVILDFVIPGVQSFALLEQLLIKAKNEFIPVMMVSAEDDPAVILEAYRKGVTDYFLKPLQQDEFLVRLKNRLDTRMGIQNSVMIDELTGAFSRRFLDIEAKRLIETYHRYGEHFSVALLDLDHFKQVNDTYGHPVGDRILAEFVHYLNQSKRKLDMVFRLGGEEFLMLFPHTTKDQALKTLNRFLEGFHDIVFHEAEQSFQVTFSAGLTEMIEQTQSLQPLMEEADQALYEAKGNGRNQVAVYQDSTIKKIHNQVHIYIVDDDRIIRQVLTDNIQSLKVKGVAIHTESFREGESFLASDWYKPRERHIIILDRIMPRMDGLELVAKIREKYPQGKVVIMMLTGRTNEKEIVRALDLGADDYVTKPFKLDELLARIKRLIYRSII</sequence>
<name>A0ABV6NBM9_9BACI</name>
<dbReference type="PANTHER" id="PTHR45138">
    <property type="entry name" value="REGULATORY COMPONENTS OF SENSORY TRANSDUCTION SYSTEM"/>
    <property type="match status" value="1"/>
</dbReference>
<dbReference type="InterPro" id="IPR043128">
    <property type="entry name" value="Rev_trsase/Diguanyl_cyclase"/>
</dbReference>
<gene>
    <name evidence="4" type="ORF">ACFFH4_03900</name>
</gene>
<evidence type="ECO:0000313" key="4">
    <source>
        <dbReference type="EMBL" id="MFC0558190.1"/>
    </source>
</evidence>
<reference evidence="4 5" key="1">
    <citation type="submission" date="2024-09" db="EMBL/GenBank/DDBJ databases">
        <authorList>
            <person name="Sun Q."/>
            <person name="Mori K."/>
        </authorList>
    </citation>
    <scope>NUCLEOTIDE SEQUENCE [LARGE SCALE GENOMIC DNA]</scope>
    <source>
        <strain evidence="4 5">NCAIM B.02301</strain>
    </source>
</reference>
<evidence type="ECO:0000259" key="3">
    <source>
        <dbReference type="PROSITE" id="PS50887"/>
    </source>
</evidence>
<dbReference type="InterPro" id="IPR011006">
    <property type="entry name" value="CheY-like_superfamily"/>
</dbReference>
<dbReference type="CDD" id="cd00156">
    <property type="entry name" value="REC"/>
    <property type="match status" value="1"/>
</dbReference>
<evidence type="ECO:0000256" key="1">
    <source>
        <dbReference type="PROSITE-ProRule" id="PRU00169"/>
    </source>
</evidence>
<dbReference type="PROSITE" id="PS50110">
    <property type="entry name" value="RESPONSE_REGULATORY"/>
    <property type="match status" value="2"/>
</dbReference>
<keyword evidence="5" id="KW-1185">Reference proteome</keyword>
<dbReference type="CDD" id="cd01949">
    <property type="entry name" value="GGDEF"/>
    <property type="match status" value="1"/>
</dbReference>
<dbReference type="SMART" id="SM00267">
    <property type="entry name" value="GGDEF"/>
    <property type="match status" value="1"/>
</dbReference>
<dbReference type="Gene3D" id="3.40.50.2300">
    <property type="match status" value="2"/>
</dbReference>
<dbReference type="Pfam" id="PF00072">
    <property type="entry name" value="Response_reg"/>
    <property type="match status" value="2"/>
</dbReference>
<dbReference type="Gene3D" id="3.30.70.270">
    <property type="match status" value="1"/>
</dbReference>
<feature type="modified residue" description="4-aspartylphosphate" evidence="1">
    <location>
        <position position="463"/>
    </location>
</feature>
<evidence type="ECO:0000313" key="5">
    <source>
        <dbReference type="Proteomes" id="UP001589833"/>
    </source>
</evidence>
<dbReference type="Pfam" id="PF00990">
    <property type="entry name" value="GGDEF"/>
    <property type="match status" value="1"/>
</dbReference>
<dbReference type="SUPFAM" id="SSF52172">
    <property type="entry name" value="CheY-like"/>
    <property type="match status" value="2"/>
</dbReference>
<feature type="modified residue" description="4-aspartylphosphate" evidence="1">
    <location>
        <position position="156"/>
    </location>
</feature>
<dbReference type="NCBIfam" id="TIGR00254">
    <property type="entry name" value="GGDEF"/>
    <property type="match status" value="1"/>
</dbReference>
<dbReference type="InterPro" id="IPR001789">
    <property type="entry name" value="Sig_transdc_resp-reg_receiver"/>
</dbReference>
<evidence type="ECO:0000259" key="2">
    <source>
        <dbReference type="PROSITE" id="PS50110"/>
    </source>
</evidence>
<proteinExistence type="predicted"/>
<keyword evidence="1" id="KW-0597">Phosphoprotein</keyword>
<dbReference type="RefSeq" id="WP_273841121.1">
    <property type="nucleotide sequence ID" value="NZ_JAQQWT010000003.1"/>
</dbReference>
<feature type="domain" description="Response regulatory" evidence="2">
    <location>
        <begin position="407"/>
        <end position="530"/>
    </location>
</feature>
<dbReference type="SMART" id="SM00448">
    <property type="entry name" value="REC"/>
    <property type="match status" value="2"/>
</dbReference>